<comment type="caution">
    <text evidence="8">The sequence shown here is derived from an EMBL/GenBank/DDBJ whole genome shotgun (WGS) entry which is preliminary data.</text>
</comment>
<dbReference type="GO" id="GO:1901678">
    <property type="term" value="P:iron coordination entity transport"/>
    <property type="evidence" value="ECO:0007669"/>
    <property type="project" value="UniProtKB-ARBA"/>
</dbReference>
<feature type="transmembrane region" description="Helical" evidence="6">
    <location>
        <begin position="64"/>
        <end position="85"/>
    </location>
</feature>
<organism evidence="8 9">
    <name type="scientific">Bradyrhizobium lablabi</name>
    <dbReference type="NCBI Taxonomy" id="722472"/>
    <lineage>
        <taxon>Bacteria</taxon>
        <taxon>Pseudomonadati</taxon>
        <taxon>Pseudomonadota</taxon>
        <taxon>Alphaproteobacteria</taxon>
        <taxon>Hyphomicrobiales</taxon>
        <taxon>Nitrobacteraceae</taxon>
        <taxon>Bradyrhizobium</taxon>
    </lineage>
</organism>
<evidence type="ECO:0000256" key="4">
    <source>
        <dbReference type="ARBA" id="ARBA00022496"/>
    </source>
</evidence>
<dbReference type="Pfam" id="PF01497">
    <property type="entry name" value="Peripla_BP_2"/>
    <property type="match status" value="1"/>
</dbReference>
<evidence type="ECO:0000259" key="7">
    <source>
        <dbReference type="PROSITE" id="PS50983"/>
    </source>
</evidence>
<dbReference type="GO" id="GO:0030288">
    <property type="term" value="C:outer membrane-bounded periplasmic space"/>
    <property type="evidence" value="ECO:0007669"/>
    <property type="project" value="TreeGrafter"/>
</dbReference>
<proteinExistence type="inferred from homology"/>
<dbReference type="PANTHER" id="PTHR30532:SF1">
    <property type="entry name" value="IRON(3+)-HYDROXAMATE-BINDING PROTEIN FHUD"/>
    <property type="match status" value="1"/>
</dbReference>
<evidence type="ECO:0000313" key="8">
    <source>
        <dbReference type="EMBL" id="KRR28315.1"/>
    </source>
</evidence>
<dbReference type="PRINTS" id="PR01715">
    <property type="entry name" value="FERRIBNDNGPP"/>
</dbReference>
<dbReference type="RefSeq" id="WP_057856023.1">
    <property type="nucleotide sequence ID" value="NZ_LLYB01000028.1"/>
</dbReference>
<keyword evidence="6" id="KW-1133">Transmembrane helix</keyword>
<name>A0A0R3N834_9BRAD</name>
<dbReference type="Proteomes" id="UP000051660">
    <property type="component" value="Unassembled WGS sequence"/>
</dbReference>
<evidence type="ECO:0000256" key="6">
    <source>
        <dbReference type="SAM" id="Phobius"/>
    </source>
</evidence>
<comment type="similarity">
    <text evidence="2">Belongs to the bacterial solute-binding protein 8 family.</text>
</comment>
<dbReference type="OrthoDB" id="8370650at2"/>
<keyword evidence="6" id="KW-0472">Membrane</keyword>
<sequence>MAAPSATSPQGFPEPDSMSTFVPDYRLSRRALLRAGAGIGGAALAGGLPMAFAQGGGSRSGPRVAALGWACAQTILALGMVPLAVPEIERYGRLVVEPAVPSSVQEIGLRSEPNLELLQSLAPDIIIIDPSITAAMPRLKLVAPVEVFTIFKPGGHPLETARRSTMELAQRLGVQAACEAYLARFDVAMTGYREQLRGRGGTPLYLVSEIARNRALVFGPNSLYQEVLNQFALKNAWTGQSGPWGHTSVGLEVLAAVSDARLVLLSSRVADIEALLKASPVLQTLPFLRSGRLTVLGNQFFYGGVPAAERFARLLAERLPQDNNEQG</sequence>
<keyword evidence="3" id="KW-0813">Transport</keyword>
<dbReference type="PROSITE" id="PS50983">
    <property type="entry name" value="FE_B12_PBP"/>
    <property type="match status" value="1"/>
</dbReference>
<keyword evidence="6" id="KW-0812">Transmembrane</keyword>
<feature type="domain" description="Fe/B12 periplasmic-binding" evidence="7">
    <location>
        <begin position="63"/>
        <end position="323"/>
    </location>
</feature>
<dbReference type="PROSITE" id="PS51318">
    <property type="entry name" value="TAT"/>
    <property type="match status" value="1"/>
</dbReference>
<dbReference type="InterPro" id="IPR006311">
    <property type="entry name" value="TAT_signal"/>
</dbReference>
<reference evidence="8 9" key="1">
    <citation type="submission" date="2014-03" db="EMBL/GenBank/DDBJ databases">
        <title>Bradyrhizobium valentinum sp. nov., isolated from effective nodules of Lupinus mariae-josephae, a lupine endemic of basic-lime soils in Eastern Spain.</title>
        <authorList>
            <person name="Duran D."/>
            <person name="Rey L."/>
            <person name="Navarro A."/>
            <person name="Busquets A."/>
            <person name="Imperial J."/>
            <person name="Ruiz-Argueso T."/>
        </authorList>
    </citation>
    <scope>NUCLEOTIDE SEQUENCE [LARGE SCALE GENOMIC DNA]</scope>
    <source>
        <strain evidence="8 9">CCBAU 23086</strain>
    </source>
</reference>
<keyword evidence="5" id="KW-0732">Signal</keyword>
<comment type="subcellular location">
    <subcellularLocation>
        <location evidence="1">Cell envelope</location>
    </subcellularLocation>
</comment>
<keyword evidence="4" id="KW-0406">Ion transport</keyword>
<dbReference type="EMBL" id="LLYB01000028">
    <property type="protein sequence ID" value="KRR28315.1"/>
    <property type="molecule type" value="Genomic_DNA"/>
</dbReference>
<accession>A0A0R3N834</accession>
<dbReference type="PANTHER" id="PTHR30532">
    <property type="entry name" value="IRON III DICITRATE-BINDING PERIPLASMIC PROTEIN"/>
    <property type="match status" value="1"/>
</dbReference>
<evidence type="ECO:0000256" key="3">
    <source>
        <dbReference type="ARBA" id="ARBA00022448"/>
    </source>
</evidence>
<evidence type="ECO:0000256" key="1">
    <source>
        <dbReference type="ARBA" id="ARBA00004196"/>
    </source>
</evidence>
<gene>
    <name evidence="8" type="ORF">CQ14_40450</name>
</gene>
<dbReference type="Gene3D" id="3.40.50.1980">
    <property type="entry name" value="Nitrogenase molybdenum iron protein domain"/>
    <property type="match status" value="2"/>
</dbReference>
<keyword evidence="4" id="KW-0408">Iron</keyword>
<dbReference type="AlphaFoldDB" id="A0A0R3N834"/>
<evidence type="ECO:0000313" key="9">
    <source>
        <dbReference type="Proteomes" id="UP000051660"/>
    </source>
</evidence>
<protein>
    <recommendedName>
        <fullName evidence="7">Fe/B12 periplasmic-binding domain-containing protein</fullName>
    </recommendedName>
</protein>
<evidence type="ECO:0000256" key="2">
    <source>
        <dbReference type="ARBA" id="ARBA00008814"/>
    </source>
</evidence>
<dbReference type="InterPro" id="IPR002491">
    <property type="entry name" value="ABC_transptr_periplasmic_BD"/>
</dbReference>
<keyword evidence="4" id="KW-0410">Iron transport</keyword>
<feature type="transmembrane region" description="Helical" evidence="6">
    <location>
        <begin position="31"/>
        <end position="52"/>
    </location>
</feature>
<dbReference type="InterPro" id="IPR051313">
    <property type="entry name" value="Bact_iron-sidero_bind"/>
</dbReference>
<dbReference type="SUPFAM" id="SSF53807">
    <property type="entry name" value="Helical backbone' metal receptor"/>
    <property type="match status" value="1"/>
</dbReference>
<evidence type="ECO:0000256" key="5">
    <source>
        <dbReference type="ARBA" id="ARBA00022729"/>
    </source>
</evidence>